<keyword evidence="1" id="KW-0732">Signal</keyword>
<organism evidence="2 3">
    <name type="scientific">Antarctobacter heliothermus</name>
    <dbReference type="NCBI Taxonomy" id="74033"/>
    <lineage>
        <taxon>Bacteria</taxon>
        <taxon>Pseudomonadati</taxon>
        <taxon>Pseudomonadota</taxon>
        <taxon>Alphaproteobacteria</taxon>
        <taxon>Rhodobacterales</taxon>
        <taxon>Roseobacteraceae</taxon>
        <taxon>Antarctobacter</taxon>
    </lineage>
</organism>
<dbReference type="EMBL" id="CP022540">
    <property type="protein sequence ID" value="ASP19395.1"/>
    <property type="molecule type" value="Genomic_DNA"/>
</dbReference>
<dbReference type="SUPFAM" id="SSF56524">
    <property type="entry name" value="Oxidoreductase molybdopterin-binding domain"/>
    <property type="match status" value="1"/>
</dbReference>
<dbReference type="InterPro" id="IPR036374">
    <property type="entry name" value="OxRdtase_Mopterin-bd_sf"/>
</dbReference>
<proteinExistence type="predicted"/>
<reference evidence="2 3" key="1">
    <citation type="submission" date="2017-07" db="EMBL/GenBank/DDBJ databases">
        <title>Genome Sequence of Antarctobacter heliothermus Strain SMS3 Isolated from a culture of the Diatom Skeletonema marinoi.</title>
        <authorList>
            <person name="Topel M."/>
            <person name="Pinder M.I.M."/>
            <person name="Johansson O.N."/>
            <person name="Kourtchenko O."/>
            <person name="Godhe A."/>
            <person name="Clarke A.K."/>
        </authorList>
    </citation>
    <scope>NUCLEOTIDE SEQUENCE [LARGE SCALE GENOMIC DNA]</scope>
    <source>
        <strain evidence="2 3">SMS3</strain>
    </source>
</reference>
<feature type="signal peptide" evidence="1">
    <location>
        <begin position="1"/>
        <end position="22"/>
    </location>
</feature>
<dbReference type="Gene3D" id="3.90.420.10">
    <property type="entry name" value="Oxidoreductase, molybdopterin-binding domain"/>
    <property type="match status" value="1"/>
</dbReference>
<accession>A0A222DZI2</accession>
<evidence type="ECO:0000256" key="1">
    <source>
        <dbReference type="SAM" id="SignalP"/>
    </source>
</evidence>
<gene>
    <name evidence="2" type="ORF">ANTHELSMS3_00676</name>
</gene>
<evidence type="ECO:0000313" key="2">
    <source>
        <dbReference type="EMBL" id="ASP19395.1"/>
    </source>
</evidence>
<feature type="chain" id="PRO_5012194704" evidence="1">
    <location>
        <begin position="23"/>
        <end position="166"/>
    </location>
</feature>
<dbReference type="Proteomes" id="UP000203589">
    <property type="component" value="Chromosome"/>
</dbReference>
<name>A0A222DZI2_9RHOB</name>
<evidence type="ECO:0000313" key="3">
    <source>
        <dbReference type="Proteomes" id="UP000203589"/>
    </source>
</evidence>
<dbReference type="KEGG" id="aht:ANTHELSMS3_00676"/>
<keyword evidence="3" id="KW-1185">Reference proteome</keyword>
<dbReference type="AlphaFoldDB" id="A0A222DZI2"/>
<sequence length="166" mass="17997">MPCLRALLICLFSAMASLPSVALEVPNGPPILTVSGEIGAANMGAVAVFDRAMLEALDWREIETYTPFTDGPQKFAGPTLASLLETIDVDSGTLMATALNDFSIGIPVSDADAYDVLLALDHNGRAMRMREKGPIWVIYPSDSADVIDDELGSRMIWQLDRIQVQR</sequence>
<protein>
    <submittedName>
        <fullName evidence="2">Oxidoreductase</fullName>
    </submittedName>
</protein>